<dbReference type="InterPro" id="IPR014729">
    <property type="entry name" value="Rossmann-like_a/b/a_fold"/>
</dbReference>
<evidence type="ECO:0000313" key="6">
    <source>
        <dbReference type="Proteomes" id="UP000197097"/>
    </source>
</evidence>
<dbReference type="Proteomes" id="UP000197097">
    <property type="component" value="Unassembled WGS sequence"/>
</dbReference>
<evidence type="ECO:0000256" key="2">
    <source>
        <dbReference type="ARBA" id="ARBA00012737"/>
    </source>
</evidence>
<organism evidence="5 6">
    <name type="scientific">Sphingopyxis witflariensis</name>
    <dbReference type="NCBI Taxonomy" id="173675"/>
    <lineage>
        <taxon>Bacteria</taxon>
        <taxon>Pseudomonadati</taxon>
        <taxon>Pseudomonadota</taxon>
        <taxon>Alphaproteobacteria</taxon>
        <taxon>Sphingomonadales</taxon>
        <taxon>Sphingomonadaceae</taxon>
        <taxon>Sphingopyxis</taxon>
    </lineage>
</organism>
<proteinExistence type="predicted"/>
<dbReference type="PANTHER" id="PTHR43284:SF1">
    <property type="entry name" value="ASPARAGINE SYNTHETASE"/>
    <property type="match status" value="1"/>
</dbReference>
<protein>
    <recommendedName>
        <fullName evidence="2">asparagine synthase (glutamine-hydrolyzing)</fullName>
        <ecNumber evidence="2">6.3.5.4</ecNumber>
    </recommendedName>
</protein>
<dbReference type="Gene3D" id="3.60.20.10">
    <property type="entry name" value="Glutamine Phosphoribosylpyrophosphate, subunit 1, domain 1"/>
    <property type="match status" value="1"/>
</dbReference>
<dbReference type="SUPFAM" id="SSF56235">
    <property type="entry name" value="N-terminal nucleophile aminohydrolases (Ntn hydrolases)"/>
    <property type="match status" value="1"/>
</dbReference>
<dbReference type="AlphaFoldDB" id="A0A246JHC4"/>
<keyword evidence="6" id="KW-1185">Reference proteome</keyword>
<accession>A0A246JHC4</accession>
<evidence type="ECO:0000259" key="4">
    <source>
        <dbReference type="Pfam" id="PF00733"/>
    </source>
</evidence>
<dbReference type="GO" id="GO:0005829">
    <property type="term" value="C:cytosol"/>
    <property type="evidence" value="ECO:0007669"/>
    <property type="project" value="TreeGrafter"/>
</dbReference>
<dbReference type="EC" id="6.3.5.4" evidence="2"/>
<evidence type="ECO:0000256" key="1">
    <source>
        <dbReference type="ARBA" id="ARBA00005187"/>
    </source>
</evidence>
<dbReference type="SUPFAM" id="SSF52402">
    <property type="entry name" value="Adenine nucleotide alpha hydrolases-like"/>
    <property type="match status" value="1"/>
</dbReference>
<dbReference type="Pfam" id="PF00733">
    <property type="entry name" value="Asn_synthase"/>
    <property type="match status" value="2"/>
</dbReference>
<dbReference type="RefSeq" id="WP_088474300.1">
    <property type="nucleotide sequence ID" value="NZ_NISJ01000015.1"/>
</dbReference>
<gene>
    <name evidence="5" type="ORF">CDQ91_19035</name>
</gene>
<dbReference type="GO" id="GO:0004066">
    <property type="term" value="F:asparagine synthase (glutamine-hydrolyzing) activity"/>
    <property type="evidence" value="ECO:0007669"/>
    <property type="project" value="UniProtKB-EC"/>
</dbReference>
<reference evidence="5 6" key="1">
    <citation type="journal article" date="2002" name="Int. J. Syst. Evol. Microbiol.">
        <title>Sphingopyxis witflariensis sp. nov., isolated from activated sludge.</title>
        <authorList>
            <person name="Kampfer P."/>
            <person name="Witzenberger R."/>
            <person name="Denner E.B."/>
            <person name="Busse H.J."/>
            <person name="Neef A."/>
        </authorList>
    </citation>
    <scope>NUCLEOTIDE SEQUENCE [LARGE SCALE GENOMIC DNA]</scope>
    <source>
        <strain evidence="5 6">DSM 14551</strain>
    </source>
</reference>
<dbReference type="EMBL" id="NISJ01000015">
    <property type="protein sequence ID" value="OWQ91647.1"/>
    <property type="molecule type" value="Genomic_DNA"/>
</dbReference>
<comment type="pathway">
    <text evidence="1">Amino-acid biosynthesis; L-asparagine biosynthesis; L-asparagine from L-aspartate (L-Gln route): step 1/1.</text>
</comment>
<feature type="domain" description="Asparagine synthetase" evidence="4">
    <location>
        <begin position="229"/>
        <end position="340"/>
    </location>
</feature>
<name>A0A246JHC4_9SPHN</name>
<evidence type="ECO:0000313" key="5">
    <source>
        <dbReference type="EMBL" id="OWQ91647.1"/>
    </source>
</evidence>
<dbReference type="InterPro" id="IPR001962">
    <property type="entry name" value="Asn_synthase"/>
</dbReference>
<dbReference type="InterPro" id="IPR029055">
    <property type="entry name" value="Ntn_hydrolases_N"/>
</dbReference>
<feature type="domain" description="Asparagine synthetase" evidence="4">
    <location>
        <begin position="456"/>
        <end position="567"/>
    </location>
</feature>
<comment type="catalytic activity">
    <reaction evidence="3">
        <text>L-aspartate + L-glutamine + ATP + H2O = L-asparagine + L-glutamate + AMP + diphosphate + H(+)</text>
        <dbReference type="Rhea" id="RHEA:12228"/>
        <dbReference type="ChEBI" id="CHEBI:15377"/>
        <dbReference type="ChEBI" id="CHEBI:15378"/>
        <dbReference type="ChEBI" id="CHEBI:29985"/>
        <dbReference type="ChEBI" id="CHEBI:29991"/>
        <dbReference type="ChEBI" id="CHEBI:30616"/>
        <dbReference type="ChEBI" id="CHEBI:33019"/>
        <dbReference type="ChEBI" id="CHEBI:58048"/>
        <dbReference type="ChEBI" id="CHEBI:58359"/>
        <dbReference type="ChEBI" id="CHEBI:456215"/>
        <dbReference type="EC" id="6.3.5.4"/>
    </reaction>
</comment>
<comment type="caution">
    <text evidence="5">The sequence shown here is derived from an EMBL/GenBank/DDBJ whole genome shotgun (WGS) entry which is preliminary data.</text>
</comment>
<dbReference type="PANTHER" id="PTHR43284">
    <property type="entry name" value="ASPARAGINE SYNTHETASE (GLUTAMINE-HYDROLYZING)"/>
    <property type="match status" value="1"/>
</dbReference>
<evidence type="ECO:0000256" key="3">
    <source>
        <dbReference type="ARBA" id="ARBA00048741"/>
    </source>
</evidence>
<dbReference type="InterPro" id="IPR051786">
    <property type="entry name" value="ASN_synthetase/amidase"/>
</dbReference>
<dbReference type="OrthoDB" id="7053173at2"/>
<sequence length="578" mass="62648">MRLAFHLDIATSGLAPLRAEASTEEVAFVSSIARLSSPAPIIDLGEGGCIVGPLFRRELPATRVTNLDLAERKLIVETGGGALLADYWGAYIALLIDDNGTASVLRDPSGMMTCYMRREPGRVTLASDMAALAEPGRAKVDYRALARMFAGIDSIGRRSGICDIEELLPGERLIVNARESLIEQTWSPWDHVRGPKGRTFEEAADALRITLKDSIGIWSTLFDNILIGVSGGLDSSIVAAALGPRTPNLRCLTMVEPDSDGDERRYAKALVRKLGIRLEAPAFDLAAVDVRRPVMRHLPLPVAAHYFPAIEAEHRRLDVVTPIDAYFSGNGGDNVFCALRSAAPLADRFLAQGPGPGLFATARDLADLTGSGMMDVVRNGWQRIGRRRNGHRVRPDLTGLGKEGRAAALAEDDRHPWLAAPPGTLPGKAAHVVMLARAQRSIELYPRTAHPPQILPLLSQPIVELCLSIPSWQWVRGGRDRAVARAAFTGILPDLLIERTTKGSPGGFVRRVYDAQGDAARAMLKKGKLVEAGLIDPCWVARTAESDWQGDGRDLRLLSFAAAEAWINWWTDGVEAAS</sequence>
<dbReference type="GO" id="GO:0006529">
    <property type="term" value="P:asparagine biosynthetic process"/>
    <property type="evidence" value="ECO:0007669"/>
    <property type="project" value="InterPro"/>
</dbReference>
<dbReference type="Gene3D" id="3.40.50.620">
    <property type="entry name" value="HUPs"/>
    <property type="match status" value="1"/>
</dbReference>